<organism evidence="1 2">
    <name type="scientific">Chondrus crispus</name>
    <name type="common">Carrageen Irish moss</name>
    <name type="synonym">Polymorpha crispa</name>
    <dbReference type="NCBI Taxonomy" id="2769"/>
    <lineage>
        <taxon>Eukaryota</taxon>
        <taxon>Rhodophyta</taxon>
        <taxon>Florideophyceae</taxon>
        <taxon>Rhodymeniophycidae</taxon>
        <taxon>Gigartinales</taxon>
        <taxon>Gigartinaceae</taxon>
        <taxon>Chondrus</taxon>
    </lineage>
</organism>
<name>R7QS56_CHOCR</name>
<dbReference type="RefSeq" id="XP_005711243.1">
    <property type="nucleotide sequence ID" value="XM_005711186.1"/>
</dbReference>
<dbReference type="KEGG" id="ccp:CHC_T00007542001"/>
<dbReference type="Gramene" id="CDF40949">
    <property type="protein sequence ID" value="CDF40949"/>
    <property type="gene ID" value="CHC_T00007542001"/>
</dbReference>
<keyword evidence="2" id="KW-1185">Reference proteome</keyword>
<dbReference type="AlphaFoldDB" id="R7QS56"/>
<dbReference type="GeneID" id="17318984"/>
<sequence length="96" mass="10977">MIEHGKAEGRNGPFFRFVKSRDCCIKIVQTGRIAVGSLFNVSADSHFPILPRSDRNLVQRSLVQQNKVQQQALISSLSPAYFYMLEIDGEIEQFFR</sequence>
<protein>
    <submittedName>
        <fullName evidence="1">Uncharacterized protein</fullName>
    </submittedName>
</protein>
<dbReference type="Proteomes" id="UP000012073">
    <property type="component" value="Unassembled WGS sequence"/>
</dbReference>
<accession>R7QS56</accession>
<proteinExistence type="predicted"/>
<gene>
    <name evidence="1" type="ORF">CHC_T00007542001</name>
</gene>
<evidence type="ECO:0000313" key="1">
    <source>
        <dbReference type="EMBL" id="CDF40949.1"/>
    </source>
</evidence>
<dbReference type="EMBL" id="HG002285">
    <property type="protein sequence ID" value="CDF40949.1"/>
    <property type="molecule type" value="Genomic_DNA"/>
</dbReference>
<evidence type="ECO:0000313" key="2">
    <source>
        <dbReference type="Proteomes" id="UP000012073"/>
    </source>
</evidence>
<reference evidence="2" key="1">
    <citation type="journal article" date="2013" name="Proc. Natl. Acad. Sci. U.S.A.">
        <title>Genome structure and metabolic features in the red seaweed Chondrus crispus shed light on evolution of the Archaeplastida.</title>
        <authorList>
            <person name="Collen J."/>
            <person name="Porcel B."/>
            <person name="Carre W."/>
            <person name="Ball S.G."/>
            <person name="Chaparro C."/>
            <person name="Tonon T."/>
            <person name="Barbeyron T."/>
            <person name="Michel G."/>
            <person name="Noel B."/>
            <person name="Valentin K."/>
            <person name="Elias M."/>
            <person name="Artiguenave F."/>
            <person name="Arun A."/>
            <person name="Aury J.M."/>
            <person name="Barbosa-Neto J.F."/>
            <person name="Bothwell J.H."/>
            <person name="Bouget F.Y."/>
            <person name="Brillet L."/>
            <person name="Cabello-Hurtado F."/>
            <person name="Capella-Gutierrez S."/>
            <person name="Charrier B."/>
            <person name="Cladiere L."/>
            <person name="Cock J.M."/>
            <person name="Coelho S.M."/>
            <person name="Colleoni C."/>
            <person name="Czjzek M."/>
            <person name="Da Silva C."/>
            <person name="Delage L."/>
            <person name="Denoeud F."/>
            <person name="Deschamps P."/>
            <person name="Dittami S.M."/>
            <person name="Gabaldon T."/>
            <person name="Gachon C.M."/>
            <person name="Groisillier A."/>
            <person name="Herve C."/>
            <person name="Jabbari K."/>
            <person name="Katinka M."/>
            <person name="Kloareg B."/>
            <person name="Kowalczyk N."/>
            <person name="Labadie K."/>
            <person name="Leblanc C."/>
            <person name="Lopez P.J."/>
            <person name="McLachlan D.H."/>
            <person name="Meslet-Cladiere L."/>
            <person name="Moustafa A."/>
            <person name="Nehr Z."/>
            <person name="Nyvall Collen P."/>
            <person name="Panaud O."/>
            <person name="Partensky F."/>
            <person name="Poulain J."/>
            <person name="Rensing S.A."/>
            <person name="Rousvoal S."/>
            <person name="Samson G."/>
            <person name="Symeonidi A."/>
            <person name="Weissenbach J."/>
            <person name="Zambounis A."/>
            <person name="Wincker P."/>
            <person name="Boyen C."/>
        </authorList>
    </citation>
    <scope>NUCLEOTIDE SEQUENCE [LARGE SCALE GENOMIC DNA]</scope>
    <source>
        <strain evidence="2">cv. Stackhouse</strain>
    </source>
</reference>